<evidence type="ECO:0000256" key="3">
    <source>
        <dbReference type="ARBA" id="ARBA00012239"/>
    </source>
</evidence>
<dbReference type="PANTHER" id="PTHR43586:SF4">
    <property type="entry name" value="ISOPENICILLIN N EPIMERASE"/>
    <property type="match status" value="1"/>
</dbReference>
<proteinExistence type="inferred from homology"/>
<dbReference type="PANTHER" id="PTHR43586">
    <property type="entry name" value="CYSTEINE DESULFURASE"/>
    <property type="match status" value="1"/>
</dbReference>
<accession>A0A7W1X8F0</accession>
<evidence type="ECO:0000256" key="5">
    <source>
        <dbReference type="ARBA" id="ARBA00050776"/>
    </source>
</evidence>
<keyword evidence="4" id="KW-0663">Pyridoxal phosphate</keyword>
<evidence type="ECO:0000313" key="8">
    <source>
        <dbReference type="Proteomes" id="UP000530514"/>
    </source>
</evidence>
<evidence type="ECO:0000256" key="1">
    <source>
        <dbReference type="ARBA" id="ARBA00001933"/>
    </source>
</evidence>
<sequence length="381" mass="41658">MIYLDNAASTWPKPPGVSDAVKKAIDEFGANPGRGGHQLAVKAAQTIEETREKLARLFGVRDPNHLLFCQNTTHALNMAIKGILKPGDHVIITAWEHNAVARPVYWLEKEAKVEVTVVDGKDERADWTSLLEEQIRKKTRMLITIHGSNVTGEVLPIAELGEMAKKHGILYLVDAAQTAGLLSFHLDEMPIDLLAFPGHKSLFGPQGTGGLYVKPDVPLQPLLQGGTGNRSEEVEQPLERPYGYESGTPNTPGIAGLGAGIDFIMKTGLREIYRHEQELTRQLWEGLQAIEGVTVLTSAAPALPIVSFTMENADGIEVATILDQHYQIAVRAGFHCAALKHRSLKTEHGAVRVSPGYFNTKEQITAVIDAVREIAAAFKYE</sequence>
<dbReference type="Pfam" id="PF00266">
    <property type="entry name" value="Aminotran_5"/>
    <property type="match status" value="1"/>
</dbReference>
<dbReference type="InterPro" id="IPR015424">
    <property type="entry name" value="PyrdxlP-dep_Trfase"/>
</dbReference>
<dbReference type="InterPro" id="IPR015421">
    <property type="entry name" value="PyrdxlP-dep_Trfase_major"/>
</dbReference>
<evidence type="ECO:0000313" key="7">
    <source>
        <dbReference type="EMBL" id="MBA4541924.1"/>
    </source>
</evidence>
<organism evidence="7 8">
    <name type="scientific">Thermoactinomyces daqus</name>
    <dbReference type="NCBI Taxonomy" id="1329516"/>
    <lineage>
        <taxon>Bacteria</taxon>
        <taxon>Bacillati</taxon>
        <taxon>Bacillota</taxon>
        <taxon>Bacilli</taxon>
        <taxon>Bacillales</taxon>
        <taxon>Thermoactinomycetaceae</taxon>
        <taxon>Thermoactinomyces</taxon>
    </lineage>
</organism>
<dbReference type="SUPFAM" id="SSF53383">
    <property type="entry name" value="PLP-dependent transferases"/>
    <property type="match status" value="1"/>
</dbReference>
<dbReference type="InterPro" id="IPR016454">
    <property type="entry name" value="Cysteine_dSase"/>
</dbReference>
<dbReference type="RefSeq" id="WP_033100479.1">
    <property type="nucleotide sequence ID" value="NZ_JACEIP010000003.1"/>
</dbReference>
<keyword evidence="7" id="KW-0032">Aminotransferase</keyword>
<dbReference type="Gene3D" id="3.40.640.10">
    <property type="entry name" value="Type I PLP-dependent aspartate aminotransferase-like (Major domain)"/>
    <property type="match status" value="1"/>
</dbReference>
<dbReference type="Proteomes" id="UP000530514">
    <property type="component" value="Unassembled WGS sequence"/>
</dbReference>
<name>A0A7W1X8F0_9BACL</name>
<feature type="domain" description="Aminotransferase class V" evidence="6">
    <location>
        <begin position="2"/>
        <end position="366"/>
    </location>
</feature>
<dbReference type="EMBL" id="JACEIP010000003">
    <property type="protein sequence ID" value="MBA4541924.1"/>
    <property type="molecule type" value="Genomic_DNA"/>
</dbReference>
<reference evidence="7 8" key="1">
    <citation type="submission" date="2020-07" db="EMBL/GenBank/DDBJ databases">
        <authorList>
            <person name="Feng H."/>
        </authorList>
    </citation>
    <scope>NUCLEOTIDE SEQUENCE [LARGE SCALE GENOMIC DNA]</scope>
    <source>
        <strain evidence="8">s-11</strain>
    </source>
</reference>
<dbReference type="Gene3D" id="3.90.1150.10">
    <property type="entry name" value="Aspartate Aminotransferase, domain 1"/>
    <property type="match status" value="1"/>
</dbReference>
<dbReference type="AlphaFoldDB" id="A0A7W1X8F0"/>
<dbReference type="GO" id="GO:0031071">
    <property type="term" value="F:cysteine desulfurase activity"/>
    <property type="evidence" value="ECO:0007669"/>
    <property type="project" value="UniProtKB-EC"/>
</dbReference>
<comment type="similarity">
    <text evidence="2">Belongs to the class-V pyridoxal-phosphate-dependent aminotransferase family. Csd subfamily.</text>
</comment>
<evidence type="ECO:0000256" key="4">
    <source>
        <dbReference type="ARBA" id="ARBA00022898"/>
    </source>
</evidence>
<dbReference type="PIRSF" id="PIRSF005572">
    <property type="entry name" value="NifS"/>
    <property type="match status" value="1"/>
</dbReference>
<keyword evidence="7" id="KW-0808">Transferase</keyword>
<dbReference type="GO" id="GO:0008483">
    <property type="term" value="F:transaminase activity"/>
    <property type="evidence" value="ECO:0007669"/>
    <property type="project" value="UniProtKB-KW"/>
</dbReference>
<protein>
    <recommendedName>
        <fullName evidence="3">cysteine desulfurase</fullName>
        <ecNumber evidence="3">2.8.1.7</ecNumber>
    </recommendedName>
</protein>
<keyword evidence="8" id="KW-1185">Reference proteome</keyword>
<dbReference type="InterPro" id="IPR010969">
    <property type="entry name" value="Cys_dSase-rel_unknwn_funct"/>
</dbReference>
<dbReference type="InterPro" id="IPR000192">
    <property type="entry name" value="Aminotrans_V_dom"/>
</dbReference>
<dbReference type="EC" id="2.8.1.7" evidence="3"/>
<comment type="cofactor">
    <cofactor evidence="1">
        <name>pyridoxal 5'-phosphate</name>
        <dbReference type="ChEBI" id="CHEBI:597326"/>
    </cofactor>
</comment>
<dbReference type="InterPro" id="IPR015422">
    <property type="entry name" value="PyrdxlP-dep_Trfase_small"/>
</dbReference>
<dbReference type="NCBIfam" id="TIGR01977">
    <property type="entry name" value="am_tr_V_EF2568"/>
    <property type="match status" value="1"/>
</dbReference>
<gene>
    <name evidence="7" type="ORF">H1164_03275</name>
</gene>
<evidence type="ECO:0000256" key="2">
    <source>
        <dbReference type="ARBA" id="ARBA00010447"/>
    </source>
</evidence>
<evidence type="ECO:0000259" key="6">
    <source>
        <dbReference type="Pfam" id="PF00266"/>
    </source>
</evidence>
<dbReference type="OrthoDB" id="9804366at2"/>
<comment type="caution">
    <text evidence="7">The sequence shown here is derived from an EMBL/GenBank/DDBJ whole genome shotgun (WGS) entry which is preliminary data.</text>
</comment>
<comment type="catalytic activity">
    <reaction evidence="5">
        <text>(sulfur carrier)-H + L-cysteine = (sulfur carrier)-SH + L-alanine</text>
        <dbReference type="Rhea" id="RHEA:43892"/>
        <dbReference type="Rhea" id="RHEA-COMP:14737"/>
        <dbReference type="Rhea" id="RHEA-COMP:14739"/>
        <dbReference type="ChEBI" id="CHEBI:29917"/>
        <dbReference type="ChEBI" id="CHEBI:35235"/>
        <dbReference type="ChEBI" id="CHEBI:57972"/>
        <dbReference type="ChEBI" id="CHEBI:64428"/>
        <dbReference type="EC" id="2.8.1.7"/>
    </reaction>
</comment>